<keyword evidence="2" id="KW-0732">Signal</keyword>
<dbReference type="Proteomes" id="UP000000310">
    <property type="component" value="Chromosome"/>
</dbReference>
<name>F0S5V6_PSESL</name>
<dbReference type="OrthoDB" id="624837at2"/>
<sequence length="331" mass="36218">MKRGSIVFNKGITFLLTLLIITLSCSSSKEETAPEKEKTEETVDKADNDKDDPSKEEPNSGQPPKEDPPKENPGSGTVNNAATLSATASSGSAYPLFTGAFAHENPDCVHSPFGPHVTQAFDSDLNKNVFVFHSHIIDDNDRCTNFDRVRMEIKGSNSKTEHKENEMGYYRWKFRLPADFVGSNTFCHIFQIKAKSGDAGAPLITITPRASVLEVIHDAGESKANSLGKVISVPLAPFKGAWVEAYVKYKSSDNGSFEIVLTRVSDGVTLLSYSKASGIDMWRTGDNQVNRGKWGVYRSKGDGKTVLKDEQVKFADFCVSETSEAECPSSK</sequence>
<protein>
    <recommendedName>
        <fullName evidence="5">Polysaccharide lyase</fullName>
    </recommendedName>
</protein>
<dbReference type="Pfam" id="PF14099">
    <property type="entry name" value="Polysacc_lyase"/>
    <property type="match status" value="1"/>
</dbReference>
<dbReference type="eggNOG" id="ENOG502Z942">
    <property type="taxonomic scope" value="Bacteria"/>
</dbReference>
<feature type="signal peptide" evidence="2">
    <location>
        <begin position="1"/>
        <end position="29"/>
    </location>
</feature>
<evidence type="ECO:0000313" key="4">
    <source>
        <dbReference type="Proteomes" id="UP000000310"/>
    </source>
</evidence>
<accession>F0S5V6</accession>
<evidence type="ECO:0008006" key="5">
    <source>
        <dbReference type="Google" id="ProtNLM"/>
    </source>
</evidence>
<feature type="region of interest" description="Disordered" evidence="1">
    <location>
        <begin position="26"/>
        <end position="81"/>
    </location>
</feature>
<dbReference type="KEGG" id="psn:Pedsa_0445"/>
<reference evidence="3 4" key="1">
    <citation type="journal article" date="2011" name="Stand. Genomic Sci.">
        <title>Complete genome sequence of the gliding, heparinolytic Pedobacter saltans type strain (113).</title>
        <authorList>
            <person name="Liolios K."/>
            <person name="Sikorski J."/>
            <person name="Lu M."/>
            <person name="Nolan M."/>
            <person name="Lapidus A."/>
            <person name="Lucas S."/>
            <person name="Hammon N."/>
            <person name="Deshpande S."/>
            <person name="Cheng J.F."/>
            <person name="Tapia R."/>
            <person name="Han C."/>
            <person name="Goodwin L."/>
            <person name="Pitluck S."/>
            <person name="Huntemann M."/>
            <person name="Ivanova N."/>
            <person name="Pagani I."/>
            <person name="Mavromatis K."/>
            <person name="Ovchinikova G."/>
            <person name="Pati A."/>
            <person name="Chen A."/>
            <person name="Palaniappan K."/>
            <person name="Land M."/>
            <person name="Hauser L."/>
            <person name="Brambilla E.M."/>
            <person name="Kotsyurbenko O."/>
            <person name="Rohde M."/>
            <person name="Tindall B.J."/>
            <person name="Abt B."/>
            <person name="Goker M."/>
            <person name="Detter J.C."/>
            <person name="Woyke T."/>
            <person name="Bristow J."/>
            <person name="Eisen J.A."/>
            <person name="Markowitz V."/>
            <person name="Hugenholtz P."/>
            <person name="Klenk H.P."/>
            <person name="Kyrpides N.C."/>
        </authorList>
    </citation>
    <scope>NUCLEOTIDE SEQUENCE [LARGE SCALE GENOMIC DNA]</scope>
    <source>
        <strain evidence="4">ATCC 51119 / DSM 12145 / JCM 21818 / LMG 10337 / NBRC 100064 / NCIMB 13643</strain>
    </source>
</reference>
<dbReference type="AlphaFoldDB" id="F0S5V6"/>
<organism evidence="3 4">
    <name type="scientific">Pseudopedobacter saltans (strain ATCC 51119 / DSM 12145 / JCM 21818 / CCUG 39354 / LMG 10337 / NBRC 100064 / NCIMB 13643)</name>
    <name type="common">Pedobacter saltans</name>
    <dbReference type="NCBI Taxonomy" id="762903"/>
    <lineage>
        <taxon>Bacteria</taxon>
        <taxon>Pseudomonadati</taxon>
        <taxon>Bacteroidota</taxon>
        <taxon>Sphingobacteriia</taxon>
        <taxon>Sphingobacteriales</taxon>
        <taxon>Sphingobacteriaceae</taxon>
        <taxon>Pseudopedobacter</taxon>
    </lineage>
</organism>
<evidence type="ECO:0000256" key="1">
    <source>
        <dbReference type="SAM" id="MobiDB-lite"/>
    </source>
</evidence>
<evidence type="ECO:0000313" key="3">
    <source>
        <dbReference type="EMBL" id="ADY51027.1"/>
    </source>
</evidence>
<feature type="compositionally biased region" description="Basic and acidic residues" evidence="1">
    <location>
        <begin position="28"/>
        <end position="70"/>
    </location>
</feature>
<reference evidence="4" key="2">
    <citation type="submission" date="2011-02" db="EMBL/GenBank/DDBJ databases">
        <title>The complete genome of Pedobacter saltans DSM 12145.</title>
        <authorList>
            <consortium name="US DOE Joint Genome Institute (JGI-PGF)"/>
            <person name="Lucas S."/>
            <person name="Copeland A."/>
            <person name="Lapidus A."/>
            <person name="Bruce D."/>
            <person name="Goodwin L."/>
            <person name="Pitluck S."/>
            <person name="Kyrpides N."/>
            <person name="Mavromatis K."/>
            <person name="Pagani I."/>
            <person name="Ivanova N."/>
            <person name="Ovchinnikova G."/>
            <person name="Lu M."/>
            <person name="Detter J.C."/>
            <person name="Han C."/>
            <person name="Land M."/>
            <person name="Hauser L."/>
            <person name="Markowitz V."/>
            <person name="Cheng J.-F."/>
            <person name="Hugenholtz P."/>
            <person name="Woyke T."/>
            <person name="Wu D."/>
            <person name="Tindall B."/>
            <person name="Pomrenke H.G."/>
            <person name="Brambilla E."/>
            <person name="Klenk H.-P."/>
            <person name="Eisen J.A."/>
        </authorList>
    </citation>
    <scope>NUCLEOTIDE SEQUENCE [LARGE SCALE GENOMIC DNA]</scope>
    <source>
        <strain evidence="4">ATCC 51119 / DSM 12145 / JCM 21818 / LMG 10337 / NBRC 100064 / NCIMB 13643</strain>
    </source>
</reference>
<keyword evidence="4" id="KW-1185">Reference proteome</keyword>
<dbReference type="PROSITE" id="PS51257">
    <property type="entry name" value="PROKAR_LIPOPROTEIN"/>
    <property type="match status" value="1"/>
</dbReference>
<dbReference type="InterPro" id="IPR025975">
    <property type="entry name" value="Polysacc_lyase"/>
</dbReference>
<dbReference type="HOGENOM" id="CLU_072572_0_0_10"/>
<dbReference type="STRING" id="762903.Pedsa_0445"/>
<dbReference type="Gene3D" id="2.60.120.200">
    <property type="match status" value="1"/>
</dbReference>
<dbReference type="RefSeq" id="WP_013631530.1">
    <property type="nucleotide sequence ID" value="NC_015177.1"/>
</dbReference>
<proteinExistence type="predicted"/>
<dbReference type="EMBL" id="CP002545">
    <property type="protein sequence ID" value="ADY51027.1"/>
    <property type="molecule type" value="Genomic_DNA"/>
</dbReference>
<feature type="chain" id="PRO_5003256738" description="Polysaccharide lyase" evidence="2">
    <location>
        <begin position="30"/>
        <end position="331"/>
    </location>
</feature>
<gene>
    <name evidence="3" type="ordered locus">Pedsa_0445</name>
</gene>
<evidence type="ECO:0000256" key="2">
    <source>
        <dbReference type="SAM" id="SignalP"/>
    </source>
</evidence>